<sequence>MLNLSASAAFNPCGTKISSPASDRRLLARHCIIGQLIGSSLSRRTTPGKEPARALKKTNNAFFRPCRVLSFTGAILASLGACKARSHCEEK</sequence>
<organism evidence="1 2">
    <name type="scientific">Trichogramma kaykai</name>
    <dbReference type="NCBI Taxonomy" id="54128"/>
    <lineage>
        <taxon>Eukaryota</taxon>
        <taxon>Metazoa</taxon>
        <taxon>Ecdysozoa</taxon>
        <taxon>Arthropoda</taxon>
        <taxon>Hexapoda</taxon>
        <taxon>Insecta</taxon>
        <taxon>Pterygota</taxon>
        <taxon>Neoptera</taxon>
        <taxon>Endopterygota</taxon>
        <taxon>Hymenoptera</taxon>
        <taxon>Apocrita</taxon>
        <taxon>Proctotrupomorpha</taxon>
        <taxon>Chalcidoidea</taxon>
        <taxon>Trichogrammatidae</taxon>
        <taxon>Trichogramma</taxon>
    </lineage>
</organism>
<keyword evidence="2" id="KW-1185">Reference proteome</keyword>
<proteinExistence type="predicted"/>
<evidence type="ECO:0000313" key="2">
    <source>
        <dbReference type="Proteomes" id="UP001627154"/>
    </source>
</evidence>
<comment type="caution">
    <text evidence="1">The sequence shown here is derived from an EMBL/GenBank/DDBJ whole genome shotgun (WGS) entry which is preliminary data.</text>
</comment>
<evidence type="ECO:0008006" key="3">
    <source>
        <dbReference type="Google" id="ProtNLM"/>
    </source>
</evidence>
<dbReference type="AlphaFoldDB" id="A0ABD2WVB7"/>
<gene>
    <name evidence="1" type="ORF">TKK_009294</name>
</gene>
<evidence type="ECO:0000313" key="1">
    <source>
        <dbReference type="EMBL" id="KAL3396690.1"/>
    </source>
</evidence>
<accession>A0ABD2WVB7</accession>
<reference evidence="1 2" key="1">
    <citation type="journal article" date="2024" name="bioRxiv">
        <title>A reference genome for Trichogramma kaykai: A tiny desert-dwelling parasitoid wasp with competing sex-ratio distorters.</title>
        <authorList>
            <person name="Culotta J."/>
            <person name="Lindsey A.R."/>
        </authorList>
    </citation>
    <scope>NUCLEOTIDE SEQUENCE [LARGE SCALE GENOMIC DNA]</scope>
    <source>
        <strain evidence="1 2">KSX58</strain>
    </source>
</reference>
<protein>
    <recommendedName>
        <fullName evidence="3">Lipoprotein</fullName>
    </recommendedName>
</protein>
<name>A0ABD2WVB7_9HYME</name>
<dbReference type="EMBL" id="JBJJXI010000069">
    <property type="protein sequence ID" value="KAL3396690.1"/>
    <property type="molecule type" value="Genomic_DNA"/>
</dbReference>
<dbReference type="Proteomes" id="UP001627154">
    <property type="component" value="Unassembled WGS sequence"/>
</dbReference>